<keyword evidence="1" id="KW-0539">Nucleus</keyword>
<reference evidence="5" key="2">
    <citation type="submission" date="2019-10" db="EMBL/GenBank/DDBJ databases">
        <title>Conservation and host-specific expression of non-tandemly repeated heterogenous ribosome RNA gene in arbuscular mycorrhizal fungi.</title>
        <authorList>
            <person name="Maeda T."/>
            <person name="Kobayashi Y."/>
            <person name="Nakagawa T."/>
            <person name="Ezawa T."/>
            <person name="Yamaguchi K."/>
            <person name="Bino T."/>
            <person name="Nishimoto Y."/>
            <person name="Shigenobu S."/>
            <person name="Kawaguchi M."/>
        </authorList>
    </citation>
    <scope>NUCLEOTIDE SEQUENCE</scope>
    <source>
        <strain evidence="5">HR1</strain>
    </source>
</reference>
<evidence type="ECO:0000313" key="4">
    <source>
        <dbReference type="EMBL" id="GBB88969.1"/>
    </source>
</evidence>
<sequence length="348" mass="39738">MIPLHEKINNNCTNTFLSALPNIEIVPPDPNKPTFSLNINTKTPEQIWYNTDYPFTMDRDDLLMDSNKPRYNIPRPPNSFILYAKNEGNKPKYKNMQANKKFRIIGKLWQNESEKVKNLFDCGAKVAKKKHANQHEGYQFRKRNQKKGVKKSKLSTSPPTSLEQHPPQLQYTTSDTHNPMLDQYNFSPTTISSNFISLSPNFISTTNCDQHETSISSIFESFSAPSTLNCPYIQPESVYDLSEYTNYDQIETSNSSNLESFSTPFTSNHNLTSTVYDLPGYLNCDQIETSEPFNFSIYSTNCDLSESSILSNLEFFSSPTTLNYPYIQLDTVAYNLSGLVMNESFIVP</sequence>
<dbReference type="OrthoDB" id="2325338at2759"/>
<evidence type="ECO:0000256" key="1">
    <source>
        <dbReference type="PROSITE-ProRule" id="PRU00267"/>
    </source>
</evidence>
<feature type="compositionally biased region" description="Basic residues" evidence="2">
    <location>
        <begin position="140"/>
        <end position="153"/>
    </location>
</feature>
<dbReference type="GO" id="GO:0005634">
    <property type="term" value="C:nucleus"/>
    <property type="evidence" value="ECO:0007669"/>
    <property type="project" value="UniProtKB-UniRule"/>
</dbReference>
<dbReference type="PROSITE" id="PS50118">
    <property type="entry name" value="HMG_BOX_2"/>
    <property type="match status" value="1"/>
</dbReference>
<dbReference type="Proteomes" id="UP000247702">
    <property type="component" value="Unassembled WGS sequence"/>
</dbReference>
<dbReference type="CDD" id="cd01389">
    <property type="entry name" value="HMG-box_ROX1-like"/>
    <property type="match status" value="1"/>
</dbReference>
<dbReference type="STRING" id="94130.A0A2Z6QT27"/>
<dbReference type="InterPro" id="IPR036910">
    <property type="entry name" value="HMG_box_dom_sf"/>
</dbReference>
<keyword evidence="6" id="KW-1185">Reference proteome</keyword>
<dbReference type="Gene3D" id="1.10.30.10">
    <property type="entry name" value="High mobility group box domain"/>
    <property type="match status" value="1"/>
</dbReference>
<feature type="region of interest" description="Disordered" evidence="2">
    <location>
        <begin position="131"/>
        <end position="167"/>
    </location>
</feature>
<dbReference type="GO" id="GO:0003677">
    <property type="term" value="F:DNA binding"/>
    <property type="evidence" value="ECO:0007669"/>
    <property type="project" value="UniProtKB-UniRule"/>
</dbReference>
<evidence type="ECO:0000256" key="2">
    <source>
        <dbReference type="SAM" id="MobiDB-lite"/>
    </source>
</evidence>
<proteinExistence type="predicted"/>
<dbReference type="Pfam" id="PF00505">
    <property type="entry name" value="HMG_box"/>
    <property type="match status" value="1"/>
</dbReference>
<comment type="caution">
    <text evidence="4">The sequence shown here is derived from an EMBL/GenBank/DDBJ whole genome shotgun (WGS) entry which is preliminary data.</text>
</comment>
<evidence type="ECO:0000313" key="5">
    <source>
        <dbReference type="EMBL" id="GES72892.1"/>
    </source>
</evidence>
<dbReference type="InterPro" id="IPR009071">
    <property type="entry name" value="HMG_box_dom"/>
</dbReference>
<protein>
    <submittedName>
        <fullName evidence="5">Mating-type HMG-box protein MAT1-2</fullName>
    </submittedName>
</protein>
<organism evidence="4 6">
    <name type="scientific">Rhizophagus clarus</name>
    <dbReference type="NCBI Taxonomy" id="94130"/>
    <lineage>
        <taxon>Eukaryota</taxon>
        <taxon>Fungi</taxon>
        <taxon>Fungi incertae sedis</taxon>
        <taxon>Mucoromycota</taxon>
        <taxon>Glomeromycotina</taxon>
        <taxon>Glomeromycetes</taxon>
        <taxon>Glomerales</taxon>
        <taxon>Glomeraceae</taxon>
        <taxon>Rhizophagus</taxon>
    </lineage>
</organism>
<dbReference type="EMBL" id="BLAL01000004">
    <property type="protein sequence ID" value="GES72892.1"/>
    <property type="molecule type" value="Genomic_DNA"/>
</dbReference>
<dbReference type="Proteomes" id="UP000615446">
    <property type="component" value="Unassembled WGS sequence"/>
</dbReference>
<dbReference type="AlphaFoldDB" id="A0A2Z6QT27"/>
<gene>
    <name evidence="5" type="ORF">RCL2_000043700</name>
    <name evidence="4" type="ORF">RclHR1_01560005</name>
</gene>
<reference evidence="4 6" key="1">
    <citation type="submission" date="2017-11" db="EMBL/GenBank/DDBJ databases">
        <title>The genome of Rhizophagus clarus HR1 reveals common genetic basis of auxotrophy among arbuscular mycorrhizal fungi.</title>
        <authorList>
            <person name="Kobayashi Y."/>
        </authorList>
    </citation>
    <scope>NUCLEOTIDE SEQUENCE [LARGE SCALE GENOMIC DNA]</scope>
    <source>
        <strain evidence="4 6">HR1</strain>
    </source>
</reference>
<feature type="DNA-binding region" description="HMG box" evidence="1">
    <location>
        <begin position="73"/>
        <end position="139"/>
    </location>
</feature>
<dbReference type="SMART" id="SM00398">
    <property type="entry name" value="HMG"/>
    <property type="match status" value="1"/>
</dbReference>
<name>A0A2Z6QT27_9GLOM</name>
<accession>A0A2Z6QT27</accession>
<dbReference type="SUPFAM" id="SSF47095">
    <property type="entry name" value="HMG-box"/>
    <property type="match status" value="1"/>
</dbReference>
<evidence type="ECO:0000259" key="3">
    <source>
        <dbReference type="PROSITE" id="PS50118"/>
    </source>
</evidence>
<dbReference type="EMBL" id="BEXD01000624">
    <property type="protein sequence ID" value="GBB88969.1"/>
    <property type="molecule type" value="Genomic_DNA"/>
</dbReference>
<feature type="domain" description="HMG box" evidence="3">
    <location>
        <begin position="73"/>
        <end position="139"/>
    </location>
</feature>
<keyword evidence="1" id="KW-0238">DNA-binding</keyword>
<evidence type="ECO:0000313" key="6">
    <source>
        <dbReference type="Proteomes" id="UP000247702"/>
    </source>
</evidence>